<evidence type="ECO:0000256" key="1">
    <source>
        <dbReference type="SAM" id="MobiDB-lite"/>
    </source>
</evidence>
<dbReference type="STRING" id="39966.A0A369K6G1"/>
<feature type="compositionally biased region" description="Low complexity" evidence="1">
    <location>
        <begin position="407"/>
        <end position="419"/>
    </location>
</feature>
<feature type="compositionally biased region" description="Pro residues" evidence="1">
    <location>
        <begin position="381"/>
        <end position="406"/>
    </location>
</feature>
<feature type="region of interest" description="Disordered" evidence="1">
    <location>
        <begin position="289"/>
        <end position="525"/>
    </location>
</feature>
<proteinExistence type="predicted"/>
<protein>
    <submittedName>
        <fullName evidence="2">Uncharacterized protein</fullName>
    </submittedName>
</protein>
<reference evidence="2" key="1">
    <citation type="submission" date="2018-04" db="EMBL/GenBank/DDBJ databases">
        <title>Whole genome sequencing of Hypsizygus marmoreus.</title>
        <authorList>
            <person name="Choi I.-G."/>
            <person name="Min B."/>
            <person name="Kim J.-G."/>
            <person name="Kim S."/>
            <person name="Oh Y.-L."/>
            <person name="Kong W.-S."/>
            <person name="Park H."/>
            <person name="Jeong J."/>
            <person name="Song E.-S."/>
        </authorList>
    </citation>
    <scope>NUCLEOTIDE SEQUENCE [LARGE SCALE GENOMIC DNA]</scope>
    <source>
        <strain evidence="2">51987-8</strain>
    </source>
</reference>
<feature type="compositionally biased region" description="Low complexity" evidence="1">
    <location>
        <begin position="489"/>
        <end position="522"/>
    </location>
</feature>
<dbReference type="AlphaFoldDB" id="A0A369K6G1"/>
<keyword evidence="3" id="KW-1185">Reference proteome</keyword>
<dbReference type="InParanoid" id="A0A369K6G1"/>
<dbReference type="EMBL" id="LUEZ02000010">
    <property type="protein sequence ID" value="RDB29488.1"/>
    <property type="molecule type" value="Genomic_DNA"/>
</dbReference>
<accession>A0A369K6G1</accession>
<comment type="caution">
    <text evidence="2">The sequence shown here is derived from an EMBL/GenBank/DDBJ whole genome shotgun (WGS) entry which is preliminary data.</text>
</comment>
<dbReference type="OrthoDB" id="3066350at2759"/>
<gene>
    <name evidence="2" type="ORF">Hypma_015378</name>
</gene>
<organism evidence="2 3">
    <name type="scientific">Hypsizygus marmoreus</name>
    <name type="common">White beech mushroom</name>
    <name type="synonym">Agaricus marmoreus</name>
    <dbReference type="NCBI Taxonomy" id="39966"/>
    <lineage>
        <taxon>Eukaryota</taxon>
        <taxon>Fungi</taxon>
        <taxon>Dikarya</taxon>
        <taxon>Basidiomycota</taxon>
        <taxon>Agaricomycotina</taxon>
        <taxon>Agaricomycetes</taxon>
        <taxon>Agaricomycetidae</taxon>
        <taxon>Agaricales</taxon>
        <taxon>Tricholomatineae</taxon>
        <taxon>Lyophyllaceae</taxon>
        <taxon>Hypsizygus</taxon>
    </lineage>
</organism>
<sequence length="692" mass="74993">MDLYVVYQIAGYACVELYQIKRWFAYQHSKDIGAKPKEPGLEEAWLVLLHRLTGVGLTKPRRTTAFNHWFKANKDFIDKEIRKATTIDTQGRKAARNRNKVVSRLFKSLDKEQQKRWEDASFVAHQAKLAKWEIKTSGPLSTLLVDRQAPDKAMLIAGGPEPADGGRLNVISVHSGCTSGNISMNFGRSERHAYKTQFLPLYGKFLKKCYTVDECRSRTLIPSEDAPPAREVQHDDLDEFEATYDSLGDLLELGLDGANTPLPRSTPPLVHSTTSSTLSLSLTVAMGSTVPSADAPPASQPPTSTPVSPAVSPVPSRAGSPTPTGSTPSTPISHRIPFQLSWTPPPHSPFLPRTLAPELSTSVSAPSLRTPAPASPGVDAPTPPPPSPPPPSPVSSPPRPFLPLPPSSHTASAAPTSTAVGKENVIPPQEDLDGSLDLGGKRPRDDTGNGADQAPSVQGGAKRRRRMKNVSPTLRPTNHPRKVPLGQVTAASSSTTPHSSTTRRPSTQNTSSASAPVRASAPTLTSSTIDRLGDASAPAWFSQALGMFQSENLGDKWTALLRVWAAFQSREKYVNNGLLPARKRPACVGDWIARARAPGYRPTVKLSTFEVDFRAWWKGIQPKWRVSPDDYVLTNHLVGDWFVLRLSGTNGVLSIVACLFFWGVAVAGQAPPGRRAEWERAVADVEAVFRVL</sequence>
<evidence type="ECO:0000313" key="3">
    <source>
        <dbReference type="Proteomes" id="UP000076154"/>
    </source>
</evidence>
<name>A0A369K6G1_HYPMA</name>
<feature type="compositionally biased region" description="Low complexity" evidence="1">
    <location>
        <begin position="305"/>
        <end position="333"/>
    </location>
</feature>
<dbReference type="Proteomes" id="UP000076154">
    <property type="component" value="Unassembled WGS sequence"/>
</dbReference>
<evidence type="ECO:0000313" key="2">
    <source>
        <dbReference type="EMBL" id="RDB29488.1"/>
    </source>
</evidence>